<dbReference type="SUPFAM" id="SSF53448">
    <property type="entry name" value="Nucleotide-diphospho-sugar transferases"/>
    <property type="match status" value="1"/>
</dbReference>
<dbReference type="GO" id="GO:0016740">
    <property type="term" value="F:transferase activity"/>
    <property type="evidence" value="ECO:0007669"/>
    <property type="project" value="UniProtKB-KW"/>
</dbReference>
<dbReference type="PANTHER" id="PTHR43646:SF6">
    <property type="entry name" value="PRE-MYCOFACTOCIN GLYCOSYLTRANSFERASE"/>
    <property type="match status" value="1"/>
</dbReference>
<dbReference type="EMBL" id="WBSL01000007">
    <property type="protein sequence ID" value="MPY67639.1"/>
    <property type="molecule type" value="Genomic_DNA"/>
</dbReference>
<keyword evidence="3" id="KW-1185">Reference proteome</keyword>
<accession>A0A7X1NY41</accession>
<dbReference type="AlphaFoldDB" id="A0A7X1NY41"/>
<dbReference type="PANTHER" id="PTHR43646">
    <property type="entry name" value="GLYCOSYLTRANSFERASE"/>
    <property type="match status" value="1"/>
</dbReference>
<dbReference type="Pfam" id="PF00535">
    <property type="entry name" value="Glycos_transf_2"/>
    <property type="match status" value="1"/>
</dbReference>
<reference evidence="2 3" key="1">
    <citation type="submission" date="2019-10" db="EMBL/GenBank/DDBJ databases">
        <title>Deinococcus sp. isolated from soil.</title>
        <authorList>
            <person name="Li Y."/>
            <person name="Wang J."/>
        </authorList>
    </citation>
    <scope>NUCLEOTIDE SEQUENCE [LARGE SCALE GENOMIC DNA]</scope>
    <source>
        <strain evidence="2 3">SDU3-2</strain>
    </source>
</reference>
<feature type="domain" description="Glycosyltransferase 2-like" evidence="1">
    <location>
        <begin position="6"/>
        <end position="123"/>
    </location>
</feature>
<organism evidence="2 3">
    <name type="scientific">Deinococcus terrestris</name>
    <dbReference type="NCBI Taxonomy" id="2651870"/>
    <lineage>
        <taxon>Bacteria</taxon>
        <taxon>Thermotogati</taxon>
        <taxon>Deinococcota</taxon>
        <taxon>Deinococci</taxon>
        <taxon>Deinococcales</taxon>
        <taxon>Deinococcaceae</taxon>
        <taxon>Deinococcus</taxon>
    </lineage>
</organism>
<sequence>MSKLTLVVPTLNAAGYISQFVGGLNRQVRQPDRVIILDSASTDGSPQLWREQGLEVVSIPRGTFDHGGTRNLGARLAGEGICCFLTQDAVMASPQTLAALIEPLEKGQAAATFGRQLPRPEASPAERYARYFQYRAASECRSAQDVPGLGVRAYRFTNVCSAVRLEKFWAVGGFPERIILNEDMLLVARLFAAGERVCYVGAAEVLHSHDYTLKQQFQRHFDIGASFADAAELLRGARVGGEGVRFAVGQMGYLVRLGEWRQVPAAVGDLGARMLGFQLGRRHQALPTPLKKKLSMHSYHWDQKEQR</sequence>
<keyword evidence="2" id="KW-0808">Transferase</keyword>
<proteinExistence type="predicted"/>
<dbReference type="Gene3D" id="3.90.550.10">
    <property type="entry name" value="Spore Coat Polysaccharide Biosynthesis Protein SpsA, Chain A"/>
    <property type="match status" value="1"/>
</dbReference>
<comment type="caution">
    <text evidence="2">The sequence shown here is derived from an EMBL/GenBank/DDBJ whole genome shotgun (WGS) entry which is preliminary data.</text>
</comment>
<dbReference type="InterPro" id="IPR001173">
    <property type="entry name" value="Glyco_trans_2-like"/>
</dbReference>
<dbReference type="InterPro" id="IPR029044">
    <property type="entry name" value="Nucleotide-diphossugar_trans"/>
</dbReference>
<evidence type="ECO:0000259" key="1">
    <source>
        <dbReference type="Pfam" id="PF00535"/>
    </source>
</evidence>
<name>A0A7X1NY41_9DEIO</name>
<evidence type="ECO:0000313" key="2">
    <source>
        <dbReference type="EMBL" id="MPY67639.1"/>
    </source>
</evidence>
<dbReference type="Proteomes" id="UP000484842">
    <property type="component" value="Unassembled WGS sequence"/>
</dbReference>
<evidence type="ECO:0000313" key="3">
    <source>
        <dbReference type="Proteomes" id="UP000484842"/>
    </source>
</evidence>
<protein>
    <submittedName>
        <fullName evidence="2">Glycosyltransferase</fullName>
    </submittedName>
</protein>
<gene>
    <name evidence="2" type="ORF">F8S09_13250</name>
</gene>